<reference evidence="1 2" key="1">
    <citation type="submission" date="2020-02" db="EMBL/GenBank/DDBJ databases">
        <authorList>
            <person name="Ferguson B K."/>
        </authorList>
    </citation>
    <scope>NUCLEOTIDE SEQUENCE [LARGE SCALE GENOMIC DNA]</scope>
</reference>
<keyword evidence="2" id="KW-1185">Reference proteome</keyword>
<gene>
    <name evidence="1" type="ORF">NTEN_LOCUS8655</name>
</gene>
<organism evidence="1 2">
    <name type="scientific">Nesidiocoris tenuis</name>
    <dbReference type="NCBI Taxonomy" id="355587"/>
    <lineage>
        <taxon>Eukaryota</taxon>
        <taxon>Metazoa</taxon>
        <taxon>Ecdysozoa</taxon>
        <taxon>Arthropoda</taxon>
        <taxon>Hexapoda</taxon>
        <taxon>Insecta</taxon>
        <taxon>Pterygota</taxon>
        <taxon>Neoptera</taxon>
        <taxon>Paraneoptera</taxon>
        <taxon>Hemiptera</taxon>
        <taxon>Heteroptera</taxon>
        <taxon>Panheteroptera</taxon>
        <taxon>Cimicomorpha</taxon>
        <taxon>Miridae</taxon>
        <taxon>Dicyphina</taxon>
        <taxon>Nesidiocoris</taxon>
    </lineage>
</organism>
<dbReference type="EMBL" id="CADCXU010013185">
    <property type="protein sequence ID" value="CAB0002930.1"/>
    <property type="molecule type" value="Genomic_DNA"/>
</dbReference>
<evidence type="ECO:0000313" key="1">
    <source>
        <dbReference type="EMBL" id="CAB0002930.1"/>
    </source>
</evidence>
<dbReference type="Proteomes" id="UP000479000">
    <property type="component" value="Unassembled WGS sequence"/>
</dbReference>
<protein>
    <submittedName>
        <fullName evidence="1">Uncharacterized protein</fullName>
    </submittedName>
</protein>
<sequence>MFVSARPNTLFNRNLNNSQYFRCAGLSGGPPVLPRHRQPGNGSGSARFHRTVQASSYSEEAVQKLEDRALLVFSTVNKPAVYNLVRWNAPYNGPADAFWSNQSLVSQMSRVSLRGAEFQGTLKLNNAALWQFDVWMHIKHAHVVNGSIGVVLKSRIGTELYLRYICRLRFPIHVDRYVSEQSLTFVFRKVSLHRKGSSRFLGRNIGIETSKIAVVIDTTIGRHLGTVERGSSRTRHIPYNNFPSGVSILGRQGSKILRIAQFLQIFQPKFDDIIPPKQKPLMPKIPSRWAGDVNIYSTGHSCARRIRAIHQETKFEAKPQASGYLIVKFT</sequence>
<evidence type="ECO:0000313" key="2">
    <source>
        <dbReference type="Proteomes" id="UP000479000"/>
    </source>
</evidence>
<dbReference type="AlphaFoldDB" id="A0A6H5GJ07"/>
<proteinExistence type="predicted"/>
<name>A0A6H5GJ07_9HEMI</name>
<accession>A0A6H5GJ07</accession>